<feature type="signal peptide" evidence="7">
    <location>
        <begin position="1"/>
        <end position="20"/>
    </location>
</feature>
<dbReference type="RefSeq" id="WP_055657322.1">
    <property type="nucleotide sequence ID" value="NZ_CABIXC010000010.1"/>
</dbReference>
<organism evidence="8 9">
    <name type="scientific">Hungatella hathewayi</name>
    <dbReference type="NCBI Taxonomy" id="154046"/>
    <lineage>
        <taxon>Bacteria</taxon>
        <taxon>Bacillati</taxon>
        <taxon>Bacillota</taxon>
        <taxon>Clostridia</taxon>
        <taxon>Lachnospirales</taxon>
        <taxon>Lachnospiraceae</taxon>
        <taxon>Hungatella</taxon>
    </lineage>
</organism>
<evidence type="ECO:0000256" key="4">
    <source>
        <dbReference type="ARBA" id="ARBA00023139"/>
    </source>
</evidence>
<proteinExistence type="predicted"/>
<dbReference type="PANTHER" id="PTHR43649:SF33">
    <property type="entry name" value="POLYGALACTURONAN_RHAMNOGALACTURONAN-BINDING PROTEIN YTCQ"/>
    <property type="match status" value="1"/>
</dbReference>
<evidence type="ECO:0000256" key="2">
    <source>
        <dbReference type="ARBA" id="ARBA00022729"/>
    </source>
</evidence>
<dbReference type="Proteomes" id="UP000095651">
    <property type="component" value="Unassembled WGS sequence"/>
</dbReference>
<evidence type="ECO:0000313" key="8">
    <source>
        <dbReference type="EMBL" id="CUO69935.1"/>
    </source>
</evidence>
<dbReference type="InterPro" id="IPR050490">
    <property type="entry name" value="Bact_solute-bd_prot1"/>
</dbReference>
<evidence type="ECO:0000313" key="9">
    <source>
        <dbReference type="Proteomes" id="UP000095651"/>
    </source>
</evidence>
<keyword evidence="2 7" id="KW-0732">Signal</keyword>
<keyword evidence="3" id="KW-0472">Membrane</keyword>
<protein>
    <submittedName>
        <fullName evidence="8">Sugar-binding periplasmic protein/domains</fullName>
    </submittedName>
</protein>
<accession>A0A174HAR0</accession>
<dbReference type="SUPFAM" id="SSF53850">
    <property type="entry name" value="Periplasmic binding protein-like II"/>
    <property type="match status" value="1"/>
</dbReference>
<reference evidence="8 9" key="1">
    <citation type="submission" date="2015-09" db="EMBL/GenBank/DDBJ databases">
        <authorList>
            <consortium name="Pathogen Informatics"/>
        </authorList>
    </citation>
    <scope>NUCLEOTIDE SEQUENCE [LARGE SCALE GENOMIC DNA]</scope>
    <source>
        <strain evidence="8 9">2789STDY5608850</strain>
    </source>
</reference>
<evidence type="ECO:0000256" key="1">
    <source>
        <dbReference type="ARBA" id="ARBA00022475"/>
    </source>
</evidence>
<name>A0A174HAR0_9FIRM</name>
<feature type="compositionally biased region" description="Low complexity" evidence="6">
    <location>
        <begin position="29"/>
        <end position="38"/>
    </location>
</feature>
<dbReference type="Pfam" id="PF01547">
    <property type="entry name" value="SBP_bac_1"/>
    <property type="match status" value="1"/>
</dbReference>
<sequence>MKKRLLASVLCAAMAGTLLAGCGSKDSSGGASQAPAAGREAKTEAAKTEAAKTESDTTAAGTEASIVTEPTELTFIFADGDEGAKASMNEIVNRFNEAYPDITVKIQPGNGGAYSEFLKTKESVGEFPDVMEMRDTPVYVRADMLEPLPEDIVSLFKTTVAFDGKTYTAPLGGENTQGIIYNKKYFDENGFTEPKTYDEFMELCQKIRDKGDMAPLVIGGQDIWHVGFWFYKAYNDQVMSQDTDFIKHCYEGTKDFTDPAITATFEEMKNIFQYAQDGWVSTPDAQITTFLVSDMAAMMYSGTHMFSQITDADPNFEIGWFAVPSPDGKTRLVGGGGAGGLAISAESAKDANKKAAAEEFIRFFYAPDNYKVYCDKLNAIPSTVATPDLAAAPVMMEVIEATNTADDLSVMWNGRVGENELPPDFRNFMYKTTIEIIQGQRDIPSACEELNKTWQVAMQSFNPLKNAE</sequence>
<evidence type="ECO:0000256" key="6">
    <source>
        <dbReference type="SAM" id="MobiDB-lite"/>
    </source>
</evidence>
<dbReference type="PROSITE" id="PS51257">
    <property type="entry name" value="PROKAR_LIPOPROTEIN"/>
    <property type="match status" value="1"/>
</dbReference>
<evidence type="ECO:0000256" key="7">
    <source>
        <dbReference type="SAM" id="SignalP"/>
    </source>
</evidence>
<dbReference type="Gene3D" id="3.40.190.10">
    <property type="entry name" value="Periplasmic binding protein-like II"/>
    <property type="match status" value="2"/>
</dbReference>
<keyword evidence="4" id="KW-0564">Palmitate</keyword>
<feature type="chain" id="PRO_5038969838" evidence="7">
    <location>
        <begin position="21"/>
        <end position="468"/>
    </location>
</feature>
<evidence type="ECO:0000256" key="5">
    <source>
        <dbReference type="ARBA" id="ARBA00023288"/>
    </source>
</evidence>
<evidence type="ECO:0000256" key="3">
    <source>
        <dbReference type="ARBA" id="ARBA00023136"/>
    </source>
</evidence>
<dbReference type="AlphaFoldDB" id="A0A174HAR0"/>
<keyword evidence="5" id="KW-0449">Lipoprotein</keyword>
<dbReference type="EMBL" id="CYZE01000010">
    <property type="protein sequence ID" value="CUO69935.1"/>
    <property type="molecule type" value="Genomic_DNA"/>
</dbReference>
<feature type="compositionally biased region" description="Basic and acidic residues" evidence="6">
    <location>
        <begin position="39"/>
        <end position="55"/>
    </location>
</feature>
<gene>
    <name evidence="8" type="primary">UgpB</name>
    <name evidence="8" type="ORF">ERS852407_03644</name>
</gene>
<feature type="region of interest" description="Disordered" evidence="6">
    <location>
        <begin position="29"/>
        <end position="64"/>
    </location>
</feature>
<keyword evidence="1" id="KW-1003">Cell membrane</keyword>
<dbReference type="PANTHER" id="PTHR43649">
    <property type="entry name" value="ARABINOSE-BINDING PROTEIN-RELATED"/>
    <property type="match status" value="1"/>
</dbReference>
<dbReference type="InterPro" id="IPR006059">
    <property type="entry name" value="SBP"/>
</dbReference>